<keyword evidence="4" id="KW-1185">Reference proteome</keyword>
<dbReference type="EMBL" id="RRYP01011859">
    <property type="protein sequence ID" value="TNV77469.1"/>
    <property type="molecule type" value="Genomic_DNA"/>
</dbReference>
<sequence length="378" mass="42614">MSSQFRLRNISKMAAAQAKTIPTTTEQFMMPPVCFSRLGSPANIVENLFQLINSSISPNQQDSDQEIEQLLENNIKLIQEVGGEGGVSAEEYRKAILTLMKAHAQLIRAEEQNKKQAEANQQKLEQLEKKQSVVEKLKEQLLQQEVAENPSNIQDAEENQSTNFVKLKKVIPHLNDTTLPCFMLSNQQQPHFDKIFGKFMQPPAKPILAEESKQSIAPKSIFDTAISESFQVQTLKKIVSQNPSKSIQMEESKSISKRRGKSESGSEDEDVFPLLTKLNNREQVNLMGGLTEQALRTKLVEMLEKSVQTLFCYRVQSRLANIDGLYLKLEMGSILVRQAPVDKISDKKINSSTAVESIRVELEAADFLTTRLRYEGNI</sequence>
<reference evidence="3" key="1">
    <citation type="submission" date="2019-06" db="EMBL/GenBank/DDBJ databases">
        <authorList>
            <person name="Zheng W."/>
        </authorList>
    </citation>
    <scope>NUCLEOTIDE SEQUENCE</scope>
    <source>
        <strain evidence="3">QDHG01</strain>
    </source>
</reference>
<accession>A0A8J8NNH1</accession>
<dbReference type="Proteomes" id="UP000785679">
    <property type="component" value="Unassembled WGS sequence"/>
</dbReference>
<gene>
    <name evidence="3" type="ORF">FGO68_gene1470</name>
</gene>
<dbReference type="AlphaFoldDB" id="A0A8J8NNH1"/>
<feature type="region of interest" description="Disordered" evidence="2">
    <location>
        <begin position="243"/>
        <end position="270"/>
    </location>
</feature>
<proteinExistence type="predicted"/>
<name>A0A8J8NNH1_HALGN</name>
<evidence type="ECO:0000256" key="2">
    <source>
        <dbReference type="SAM" id="MobiDB-lite"/>
    </source>
</evidence>
<comment type="caution">
    <text evidence="3">The sequence shown here is derived from an EMBL/GenBank/DDBJ whole genome shotgun (WGS) entry which is preliminary data.</text>
</comment>
<organism evidence="3 4">
    <name type="scientific">Halteria grandinella</name>
    <dbReference type="NCBI Taxonomy" id="5974"/>
    <lineage>
        <taxon>Eukaryota</taxon>
        <taxon>Sar</taxon>
        <taxon>Alveolata</taxon>
        <taxon>Ciliophora</taxon>
        <taxon>Intramacronucleata</taxon>
        <taxon>Spirotrichea</taxon>
        <taxon>Stichotrichia</taxon>
        <taxon>Sporadotrichida</taxon>
        <taxon>Halteriidae</taxon>
        <taxon>Halteria</taxon>
    </lineage>
</organism>
<evidence type="ECO:0000313" key="4">
    <source>
        <dbReference type="Proteomes" id="UP000785679"/>
    </source>
</evidence>
<protein>
    <submittedName>
        <fullName evidence="3">Uncharacterized protein</fullName>
    </submittedName>
</protein>
<evidence type="ECO:0000256" key="1">
    <source>
        <dbReference type="SAM" id="Coils"/>
    </source>
</evidence>
<evidence type="ECO:0000313" key="3">
    <source>
        <dbReference type="EMBL" id="TNV77469.1"/>
    </source>
</evidence>
<keyword evidence="1" id="KW-0175">Coiled coil</keyword>
<feature type="coiled-coil region" evidence="1">
    <location>
        <begin position="60"/>
        <end position="147"/>
    </location>
</feature>